<keyword evidence="2" id="KW-0521">NADP</keyword>
<evidence type="ECO:0000256" key="2">
    <source>
        <dbReference type="ARBA" id="ARBA00022857"/>
    </source>
</evidence>
<organism evidence="4 5">
    <name type="scientific">Halalkalibacter alkalisediminis</name>
    <dbReference type="NCBI Taxonomy" id="935616"/>
    <lineage>
        <taxon>Bacteria</taxon>
        <taxon>Bacillati</taxon>
        <taxon>Bacillota</taxon>
        <taxon>Bacilli</taxon>
        <taxon>Bacillales</taxon>
        <taxon>Bacillaceae</taxon>
        <taxon>Halalkalibacter</taxon>
    </lineage>
</organism>
<dbReference type="Pfam" id="PF00106">
    <property type="entry name" value="adh_short"/>
    <property type="match status" value="1"/>
</dbReference>
<dbReference type="InterPro" id="IPR002347">
    <property type="entry name" value="SDR_fam"/>
</dbReference>
<dbReference type="Gene3D" id="3.40.50.720">
    <property type="entry name" value="NAD(P)-binding Rossmann-like Domain"/>
    <property type="match status" value="1"/>
</dbReference>
<name>A0ABV6NKY8_9BACI</name>
<reference evidence="4 5" key="1">
    <citation type="submission" date="2024-09" db="EMBL/GenBank/DDBJ databases">
        <authorList>
            <person name="Sun Q."/>
            <person name="Mori K."/>
        </authorList>
    </citation>
    <scope>NUCLEOTIDE SEQUENCE [LARGE SCALE GENOMIC DNA]</scope>
    <source>
        <strain evidence="4 5">NCAIM B.02301</strain>
    </source>
</reference>
<dbReference type="InterPro" id="IPR036291">
    <property type="entry name" value="NAD(P)-bd_dom_sf"/>
</dbReference>
<dbReference type="SUPFAM" id="SSF51735">
    <property type="entry name" value="NAD(P)-binding Rossmann-fold domains"/>
    <property type="match status" value="1"/>
</dbReference>
<proteinExistence type="inferred from homology"/>
<dbReference type="CDD" id="cd05233">
    <property type="entry name" value="SDR_c"/>
    <property type="match status" value="1"/>
</dbReference>
<gene>
    <name evidence="4" type="ORF">ACFFH4_17395</name>
</gene>
<comment type="caution">
    <text evidence="4">The sequence shown here is derived from an EMBL/GenBank/DDBJ whole genome shotgun (WGS) entry which is preliminary data.</text>
</comment>
<protein>
    <submittedName>
        <fullName evidence="4">SDR family oxidoreductase</fullName>
        <ecNumber evidence="4">1.-.-.-</ecNumber>
    </submittedName>
</protein>
<dbReference type="RefSeq" id="WP_273848075.1">
    <property type="nucleotide sequence ID" value="NZ_JBHLTR010000039.1"/>
</dbReference>
<dbReference type="GO" id="GO:0016491">
    <property type="term" value="F:oxidoreductase activity"/>
    <property type="evidence" value="ECO:0007669"/>
    <property type="project" value="UniProtKB-KW"/>
</dbReference>
<evidence type="ECO:0000313" key="5">
    <source>
        <dbReference type="Proteomes" id="UP001589833"/>
    </source>
</evidence>
<comment type="similarity">
    <text evidence="1">Belongs to the short-chain dehydrogenases/reductases (SDR) family.</text>
</comment>
<dbReference type="PANTHER" id="PTHR43391">
    <property type="entry name" value="RETINOL DEHYDROGENASE-RELATED"/>
    <property type="match status" value="1"/>
</dbReference>
<keyword evidence="3 4" id="KW-0560">Oxidoreductase</keyword>
<evidence type="ECO:0000256" key="1">
    <source>
        <dbReference type="ARBA" id="ARBA00006484"/>
    </source>
</evidence>
<evidence type="ECO:0000256" key="3">
    <source>
        <dbReference type="ARBA" id="ARBA00023002"/>
    </source>
</evidence>
<accession>A0ABV6NKY8</accession>
<sequence>MQQLGGKAEVAICNTSLKGEVQKTIEVVLTEGKIDLVINHAGVGYFGPLQHYEPHQIDEIIDTNVKGTIYISQALLPHFLKQNKGKIINLNS</sequence>
<dbReference type="EC" id="1.-.-.-" evidence="4"/>
<keyword evidence="5" id="KW-1185">Reference proteome</keyword>
<dbReference type="PANTHER" id="PTHR43391:SF14">
    <property type="entry name" value="DEHYDROGENASE_REDUCTASE SDR FAMILY PROTEIN 7-LIKE"/>
    <property type="match status" value="1"/>
</dbReference>
<dbReference type="EMBL" id="JBHLTR010000039">
    <property type="protein sequence ID" value="MFC0560753.1"/>
    <property type="molecule type" value="Genomic_DNA"/>
</dbReference>
<evidence type="ECO:0000313" key="4">
    <source>
        <dbReference type="EMBL" id="MFC0560753.1"/>
    </source>
</evidence>
<dbReference type="Proteomes" id="UP001589833">
    <property type="component" value="Unassembled WGS sequence"/>
</dbReference>
<dbReference type="PRINTS" id="PR00081">
    <property type="entry name" value="GDHRDH"/>
</dbReference>